<accession>A0A0A8YU68</accession>
<proteinExistence type="predicted"/>
<protein>
    <submittedName>
        <fullName evidence="1">Uncharacterized protein</fullName>
    </submittedName>
</protein>
<name>A0A0A8YU68_ARUDO</name>
<dbReference type="AlphaFoldDB" id="A0A0A8YU68"/>
<reference evidence="1" key="1">
    <citation type="submission" date="2014-09" db="EMBL/GenBank/DDBJ databases">
        <authorList>
            <person name="Magalhaes I.L.F."/>
            <person name="Oliveira U."/>
            <person name="Santos F.R."/>
            <person name="Vidigal T.H.D.A."/>
            <person name="Brescovit A.D."/>
            <person name="Santos A.J."/>
        </authorList>
    </citation>
    <scope>NUCLEOTIDE SEQUENCE</scope>
    <source>
        <tissue evidence="1">Shoot tissue taken approximately 20 cm above the soil surface</tissue>
    </source>
</reference>
<reference evidence="1" key="2">
    <citation type="journal article" date="2015" name="Data Brief">
        <title>Shoot transcriptome of the giant reed, Arundo donax.</title>
        <authorList>
            <person name="Barrero R.A."/>
            <person name="Guerrero F.D."/>
            <person name="Moolhuijzen P."/>
            <person name="Goolsby J.A."/>
            <person name="Tidwell J."/>
            <person name="Bellgard S.E."/>
            <person name="Bellgard M.I."/>
        </authorList>
    </citation>
    <scope>NUCLEOTIDE SEQUENCE</scope>
    <source>
        <tissue evidence="1">Shoot tissue taken approximately 20 cm above the soil surface</tissue>
    </source>
</reference>
<evidence type="ECO:0000313" key="1">
    <source>
        <dbReference type="EMBL" id="JAD26152.1"/>
    </source>
</evidence>
<dbReference type="EMBL" id="GBRH01271743">
    <property type="protein sequence ID" value="JAD26152.1"/>
    <property type="molecule type" value="Transcribed_RNA"/>
</dbReference>
<organism evidence="1">
    <name type="scientific">Arundo donax</name>
    <name type="common">Giant reed</name>
    <name type="synonym">Donax arundinaceus</name>
    <dbReference type="NCBI Taxonomy" id="35708"/>
    <lineage>
        <taxon>Eukaryota</taxon>
        <taxon>Viridiplantae</taxon>
        <taxon>Streptophyta</taxon>
        <taxon>Embryophyta</taxon>
        <taxon>Tracheophyta</taxon>
        <taxon>Spermatophyta</taxon>
        <taxon>Magnoliopsida</taxon>
        <taxon>Liliopsida</taxon>
        <taxon>Poales</taxon>
        <taxon>Poaceae</taxon>
        <taxon>PACMAD clade</taxon>
        <taxon>Arundinoideae</taxon>
        <taxon>Arundineae</taxon>
        <taxon>Arundo</taxon>
    </lineage>
</organism>
<sequence length="31" mass="3721">MFMAHCIYDLKYKCGYFAPIWKTQNVGDLYT</sequence>